<dbReference type="RefSeq" id="WP_379929652.1">
    <property type="nucleotide sequence ID" value="NZ_JBHUMM010000025.1"/>
</dbReference>
<organism evidence="7 8">
    <name type="scientific">Marinicrinis sediminis</name>
    <dbReference type="NCBI Taxonomy" id="1652465"/>
    <lineage>
        <taxon>Bacteria</taxon>
        <taxon>Bacillati</taxon>
        <taxon>Bacillota</taxon>
        <taxon>Bacilli</taxon>
        <taxon>Bacillales</taxon>
        <taxon>Paenibacillaceae</taxon>
    </lineage>
</organism>
<dbReference type="InterPro" id="IPR039425">
    <property type="entry name" value="RNA_pol_sigma-70-like"/>
</dbReference>
<dbReference type="PANTHER" id="PTHR43133">
    <property type="entry name" value="RNA POLYMERASE ECF-TYPE SIGMA FACTO"/>
    <property type="match status" value="1"/>
</dbReference>
<keyword evidence="2" id="KW-0805">Transcription regulation</keyword>
<dbReference type="InterPro" id="IPR007627">
    <property type="entry name" value="RNA_pol_sigma70_r2"/>
</dbReference>
<dbReference type="Gene3D" id="1.10.10.10">
    <property type="entry name" value="Winged helix-like DNA-binding domain superfamily/Winged helix DNA-binding domain"/>
    <property type="match status" value="1"/>
</dbReference>
<dbReference type="Pfam" id="PF04542">
    <property type="entry name" value="Sigma70_r2"/>
    <property type="match status" value="1"/>
</dbReference>
<dbReference type="SUPFAM" id="SSF88946">
    <property type="entry name" value="Sigma2 domain of RNA polymerase sigma factors"/>
    <property type="match status" value="1"/>
</dbReference>
<evidence type="ECO:0000256" key="2">
    <source>
        <dbReference type="ARBA" id="ARBA00023015"/>
    </source>
</evidence>
<feature type="domain" description="RNA polymerase sigma-70 region 2" evidence="5">
    <location>
        <begin position="34"/>
        <end position="101"/>
    </location>
</feature>
<dbReference type="InterPro" id="IPR036388">
    <property type="entry name" value="WH-like_DNA-bd_sf"/>
</dbReference>
<dbReference type="Gene3D" id="1.10.1740.10">
    <property type="match status" value="1"/>
</dbReference>
<protein>
    <submittedName>
        <fullName evidence="7">RNA polymerase sigma factor</fullName>
    </submittedName>
</protein>
<evidence type="ECO:0000256" key="3">
    <source>
        <dbReference type="ARBA" id="ARBA00023082"/>
    </source>
</evidence>
<evidence type="ECO:0000256" key="4">
    <source>
        <dbReference type="ARBA" id="ARBA00023163"/>
    </source>
</evidence>
<keyword evidence="8" id="KW-1185">Reference proteome</keyword>
<evidence type="ECO:0000256" key="1">
    <source>
        <dbReference type="ARBA" id="ARBA00010641"/>
    </source>
</evidence>
<gene>
    <name evidence="7" type="ORF">ACFSUC_11040</name>
</gene>
<evidence type="ECO:0000313" key="8">
    <source>
        <dbReference type="Proteomes" id="UP001597497"/>
    </source>
</evidence>
<evidence type="ECO:0000259" key="5">
    <source>
        <dbReference type="Pfam" id="PF04542"/>
    </source>
</evidence>
<reference evidence="8" key="1">
    <citation type="journal article" date="2019" name="Int. J. Syst. Evol. Microbiol.">
        <title>The Global Catalogue of Microorganisms (GCM) 10K type strain sequencing project: providing services to taxonomists for standard genome sequencing and annotation.</title>
        <authorList>
            <consortium name="The Broad Institute Genomics Platform"/>
            <consortium name="The Broad Institute Genome Sequencing Center for Infectious Disease"/>
            <person name="Wu L."/>
            <person name="Ma J."/>
        </authorList>
    </citation>
    <scope>NUCLEOTIDE SEQUENCE [LARGE SCALE GENOMIC DNA]</scope>
    <source>
        <strain evidence="8">KCTC 33676</strain>
    </source>
</reference>
<evidence type="ECO:0000259" key="6">
    <source>
        <dbReference type="Pfam" id="PF08281"/>
    </source>
</evidence>
<feature type="domain" description="RNA polymerase sigma factor 70 region 4 type 2" evidence="6">
    <location>
        <begin position="134"/>
        <end position="186"/>
    </location>
</feature>
<sequence length="201" mass="23713">MQQQVVHEGRERFLNDLACVQAVRQGQTEAFSLLVDRYQGMVYRVCLKMIKDPISAEDVTQDIFIKAYESLASFRGDAQFSTWLYTITVRKCLDWQRARSRNRVDLMTSEQEGERTFAESETPEDRFMRMERTEKVKEAVRALKEPYRTVVRQYYLEERSYQEISEQSGVPIKTIESQLYRARKMLKQKGEELDALRGNRG</sequence>
<dbReference type="Pfam" id="PF08281">
    <property type="entry name" value="Sigma70_r4_2"/>
    <property type="match status" value="1"/>
</dbReference>
<proteinExistence type="inferred from homology"/>
<dbReference type="InterPro" id="IPR013249">
    <property type="entry name" value="RNA_pol_sigma70_r4_t2"/>
</dbReference>
<dbReference type="NCBIfam" id="TIGR02937">
    <property type="entry name" value="sigma70-ECF"/>
    <property type="match status" value="1"/>
</dbReference>
<accession>A0ABW5RAQ7</accession>
<dbReference type="Proteomes" id="UP001597497">
    <property type="component" value="Unassembled WGS sequence"/>
</dbReference>
<keyword evidence="4" id="KW-0804">Transcription</keyword>
<dbReference type="InterPro" id="IPR014284">
    <property type="entry name" value="RNA_pol_sigma-70_dom"/>
</dbReference>
<dbReference type="InterPro" id="IPR013324">
    <property type="entry name" value="RNA_pol_sigma_r3/r4-like"/>
</dbReference>
<evidence type="ECO:0000313" key="7">
    <source>
        <dbReference type="EMBL" id="MFD2672136.1"/>
    </source>
</evidence>
<comment type="similarity">
    <text evidence="1">Belongs to the sigma-70 factor family. ECF subfamily.</text>
</comment>
<dbReference type="InterPro" id="IPR013325">
    <property type="entry name" value="RNA_pol_sigma_r2"/>
</dbReference>
<dbReference type="SUPFAM" id="SSF88659">
    <property type="entry name" value="Sigma3 and sigma4 domains of RNA polymerase sigma factors"/>
    <property type="match status" value="1"/>
</dbReference>
<keyword evidence="3" id="KW-0731">Sigma factor</keyword>
<dbReference type="PANTHER" id="PTHR43133:SF51">
    <property type="entry name" value="RNA POLYMERASE SIGMA FACTOR"/>
    <property type="match status" value="1"/>
</dbReference>
<dbReference type="CDD" id="cd06171">
    <property type="entry name" value="Sigma70_r4"/>
    <property type="match status" value="1"/>
</dbReference>
<name>A0ABW5RAQ7_9BACL</name>
<dbReference type="EMBL" id="JBHUMM010000025">
    <property type="protein sequence ID" value="MFD2672136.1"/>
    <property type="molecule type" value="Genomic_DNA"/>
</dbReference>
<comment type="caution">
    <text evidence="7">The sequence shown here is derived from an EMBL/GenBank/DDBJ whole genome shotgun (WGS) entry which is preliminary data.</text>
</comment>